<evidence type="ECO:0000256" key="6">
    <source>
        <dbReference type="ARBA" id="ARBA00022786"/>
    </source>
</evidence>
<evidence type="ECO:0000313" key="10">
    <source>
        <dbReference type="EMBL" id="TKX27582.1"/>
    </source>
</evidence>
<keyword evidence="5" id="KW-0863">Zinc-finger</keyword>
<keyword evidence="8" id="KW-1133">Transmembrane helix</keyword>
<dbReference type="GO" id="GO:0008270">
    <property type="term" value="F:zinc ion binding"/>
    <property type="evidence" value="ECO:0007669"/>
    <property type="project" value="UniProtKB-KW"/>
</dbReference>
<keyword evidence="4" id="KW-0677">Repeat</keyword>
<dbReference type="Pfam" id="PF26191">
    <property type="entry name" value="RING-HC_RBR_RNF216"/>
    <property type="match status" value="1"/>
</dbReference>
<dbReference type="InterPro" id="IPR051628">
    <property type="entry name" value="LUBAC_E3_Ligases"/>
</dbReference>
<evidence type="ECO:0000313" key="11">
    <source>
        <dbReference type="Proteomes" id="UP000308133"/>
    </source>
</evidence>
<evidence type="ECO:0000256" key="1">
    <source>
        <dbReference type="ARBA" id="ARBA00004906"/>
    </source>
</evidence>
<evidence type="ECO:0000256" key="5">
    <source>
        <dbReference type="ARBA" id="ARBA00022771"/>
    </source>
</evidence>
<keyword evidence="3" id="KW-0479">Metal-binding</keyword>
<dbReference type="InterPro" id="IPR058758">
    <property type="entry name" value="UBA_RNF216"/>
</dbReference>
<dbReference type="Pfam" id="PF26200">
    <property type="entry name" value="Rcat_RNF216"/>
    <property type="match status" value="1"/>
</dbReference>
<dbReference type="PROSITE" id="PS51873">
    <property type="entry name" value="TRIAD"/>
    <property type="match status" value="1"/>
</dbReference>
<dbReference type="Proteomes" id="UP000308133">
    <property type="component" value="Unassembled WGS sequence"/>
</dbReference>
<dbReference type="CDD" id="cd20353">
    <property type="entry name" value="Rcat_RBR_RNF216"/>
    <property type="match status" value="1"/>
</dbReference>
<keyword evidence="8" id="KW-0812">Transmembrane</keyword>
<dbReference type="AlphaFoldDB" id="A0A4V6DVA7"/>
<sequence length="663" mass="74636">MASLFSGLPFSRGSPRLTRQSSSLADNTSANVADEVKKGSWVLAQERPARQDDELESELQQLNDCLQLLIEVFPDVQIEVFREMLLNVSKESRVEVVTEHLLKDKGRWVRGRYKTIAKDEVRPGKTGPKEADGDTASVARKEAFRSRVYRQAVKTACYAEFKGLSHATIKAVLAEHNSSYTASRPVLYQLSTKSWRYYLSSLWSKKKDESVMSQNHPLINWQTPYGEDGPKIPFLRQTDSNELNNELYETLIAPIMTEAARKRIKQDVQFAIKLNEAEATTHNALFECECCYSSVVFEEISSCSSGEHMICFQCIRFAINEALYGQGWAKTVDVDRMAVRCLAPSGNDCEAHIPTALVRRAIYAGDVDGDTAYRKFTDRIAQQNLDKCGAPLLRCPFCTYAEVDELPDFETGSLYQISQRLLRPVGLSRDGSIHTLLNVFMLAIVMFLTPLGHLGLLMYQTLCADRFTASQRRVLCRRRGLRFQCLSPHCKATSCSACLARWTDPHVCYETTTDSLRHAIEAATTAVVKRTCPRCNTSFVKSTGCNKLVCPCGYAMCYICRSPIGQEGYAHFCQHFRVSGGRCQECDRCDLYKVEDEEAIIKRAAAKAEQDWREKEGIAALDKLDFRSRDKLGSVADEVIRGSSQSHWTLDDALDEFLDLVLA</sequence>
<dbReference type="InterPro" id="IPR047546">
    <property type="entry name" value="Rcat_RBR_RNF216"/>
</dbReference>
<evidence type="ECO:0000256" key="2">
    <source>
        <dbReference type="ARBA" id="ARBA00022679"/>
    </source>
</evidence>
<dbReference type="EMBL" id="PTQR01000002">
    <property type="protein sequence ID" value="TKX27582.1"/>
    <property type="molecule type" value="Genomic_DNA"/>
</dbReference>
<accession>A0A4V6DVA7</accession>
<dbReference type="PANTHER" id="PTHR22770">
    <property type="entry name" value="UBIQUITIN CONJUGATING ENZYME 7 INTERACTING PROTEIN-RELATED"/>
    <property type="match status" value="1"/>
</dbReference>
<proteinExistence type="predicted"/>
<evidence type="ECO:0000256" key="3">
    <source>
        <dbReference type="ARBA" id="ARBA00022723"/>
    </source>
</evidence>
<feature type="domain" description="RING-type" evidence="9">
    <location>
        <begin position="284"/>
        <end position="587"/>
    </location>
</feature>
<keyword evidence="2" id="KW-0808">Transferase</keyword>
<dbReference type="SUPFAM" id="SSF57850">
    <property type="entry name" value="RING/U-box"/>
    <property type="match status" value="1"/>
</dbReference>
<dbReference type="InterPro" id="IPR047544">
    <property type="entry name" value="RING-HC_RBR_RNF216"/>
</dbReference>
<evidence type="ECO:0000256" key="7">
    <source>
        <dbReference type="ARBA" id="ARBA00022833"/>
    </source>
</evidence>
<reference evidence="10 11" key="1">
    <citation type="submission" date="2018-02" db="EMBL/GenBank/DDBJ databases">
        <title>Draft genome sequences of Elsinoe sp., causing black scab on jojoba.</title>
        <authorList>
            <person name="Stodart B."/>
            <person name="Jeffress S."/>
            <person name="Ash G."/>
            <person name="Arun Chinnappa K."/>
        </authorList>
    </citation>
    <scope>NUCLEOTIDE SEQUENCE [LARGE SCALE GENOMIC DNA]</scope>
    <source>
        <strain evidence="10 11">Hillstone_2</strain>
    </source>
</reference>
<evidence type="ECO:0000256" key="8">
    <source>
        <dbReference type="SAM" id="Phobius"/>
    </source>
</evidence>
<comment type="caution">
    <text evidence="10">The sequence shown here is derived from an EMBL/GenBank/DDBJ whole genome shotgun (WGS) entry which is preliminary data.</text>
</comment>
<evidence type="ECO:0000256" key="4">
    <source>
        <dbReference type="ARBA" id="ARBA00022737"/>
    </source>
</evidence>
<name>A0A4V6DVA7_9PEZI</name>
<feature type="transmembrane region" description="Helical" evidence="8">
    <location>
        <begin position="436"/>
        <end position="459"/>
    </location>
</feature>
<keyword evidence="7" id="KW-0862">Zinc</keyword>
<dbReference type="PANTHER" id="PTHR22770:SF42">
    <property type="entry name" value="FINGER PROTEIN (ZIN), PUTATIVE (AFU_ORTHOLOGUE AFUA_4G03910)-RELATED"/>
    <property type="match status" value="1"/>
</dbReference>
<keyword evidence="6" id="KW-0833">Ubl conjugation pathway</keyword>
<dbReference type="InterPro" id="IPR044066">
    <property type="entry name" value="TRIAD_supradom"/>
</dbReference>
<dbReference type="Gene3D" id="1.20.120.1750">
    <property type="match status" value="1"/>
</dbReference>
<comment type="pathway">
    <text evidence="1">Protein modification; protein ubiquitination.</text>
</comment>
<organism evidence="10 11">
    <name type="scientific">Elsinoe australis</name>
    <dbReference type="NCBI Taxonomy" id="40998"/>
    <lineage>
        <taxon>Eukaryota</taxon>
        <taxon>Fungi</taxon>
        <taxon>Dikarya</taxon>
        <taxon>Ascomycota</taxon>
        <taxon>Pezizomycotina</taxon>
        <taxon>Dothideomycetes</taxon>
        <taxon>Dothideomycetidae</taxon>
        <taxon>Myriangiales</taxon>
        <taxon>Elsinoaceae</taxon>
        <taxon>Elsinoe</taxon>
    </lineage>
</organism>
<dbReference type="Pfam" id="PF26112">
    <property type="entry name" value="UBA_RNF216"/>
    <property type="match status" value="1"/>
</dbReference>
<keyword evidence="8" id="KW-0472">Membrane</keyword>
<evidence type="ECO:0000259" key="9">
    <source>
        <dbReference type="PROSITE" id="PS51873"/>
    </source>
</evidence>
<gene>
    <name evidence="10" type="ORF">C1H76_0006</name>
</gene>
<protein>
    <recommendedName>
        <fullName evidence="9">RING-type domain-containing protein</fullName>
    </recommendedName>
</protein>
<dbReference type="GO" id="GO:0016740">
    <property type="term" value="F:transferase activity"/>
    <property type="evidence" value="ECO:0007669"/>
    <property type="project" value="UniProtKB-KW"/>
</dbReference>
<dbReference type="CDD" id="cd16630">
    <property type="entry name" value="RING-HC_RBR_RNF216"/>
    <property type="match status" value="1"/>
</dbReference>